<dbReference type="EMBL" id="MUKV01000001">
    <property type="protein sequence ID" value="OQS44249.1"/>
    <property type="molecule type" value="Genomic_DNA"/>
</dbReference>
<sequence length="219" mass="23748">MAPFPTKVSQVRIYPYIPNSLIVVPAVFTGGAGTYSVGTLGRNVFYNLDLTSGEPQHGGVHSGNRYYAICTNPEGSEFTTMWLTCLQGGETPRFGRTITHGRPRPQVRDDADLHEDIAYQIHLNDVSVSAYIPPNEPLSIPLIENGKGIATFAGLLPGGTWSVTVAGGERPNHLQEGMTVTIAGTNVATGKPFHIPAIFETKETGDPAEFVEWRVLREL</sequence>
<organism evidence="1 2">
    <name type="scientific">Chromobacterium haemolyticum</name>
    <dbReference type="NCBI Taxonomy" id="394935"/>
    <lineage>
        <taxon>Bacteria</taxon>
        <taxon>Pseudomonadati</taxon>
        <taxon>Pseudomonadota</taxon>
        <taxon>Betaproteobacteria</taxon>
        <taxon>Neisseriales</taxon>
        <taxon>Chromobacteriaceae</taxon>
        <taxon>Chromobacterium</taxon>
    </lineage>
</organism>
<dbReference type="Proteomes" id="UP000192721">
    <property type="component" value="Unassembled WGS sequence"/>
</dbReference>
<dbReference type="RefSeq" id="WP_081554323.1">
    <property type="nucleotide sequence ID" value="NZ_MUKV01000001.1"/>
</dbReference>
<dbReference type="AlphaFoldDB" id="A0A1W0DB50"/>
<proteinExistence type="predicted"/>
<name>A0A1W0DB50_9NEIS</name>
<protein>
    <submittedName>
        <fullName evidence="1">Uncharacterized protein</fullName>
    </submittedName>
</protein>
<reference evidence="1 2" key="1">
    <citation type="submission" date="2017-02" db="EMBL/GenBank/DDBJ databases">
        <title>Chromobacterium haemolyticum H5244.</title>
        <authorList>
            <person name="Gulvik C.A."/>
        </authorList>
    </citation>
    <scope>NUCLEOTIDE SEQUENCE [LARGE SCALE GENOMIC DNA]</scope>
    <source>
        <strain evidence="1 2">H5244</strain>
    </source>
</reference>
<comment type="caution">
    <text evidence="1">The sequence shown here is derived from an EMBL/GenBank/DDBJ whole genome shotgun (WGS) entry which is preliminary data.</text>
</comment>
<gene>
    <name evidence="1" type="ORF">B0T45_01230</name>
</gene>
<accession>A0A1W0DB50</accession>
<evidence type="ECO:0000313" key="1">
    <source>
        <dbReference type="EMBL" id="OQS44249.1"/>
    </source>
</evidence>
<evidence type="ECO:0000313" key="2">
    <source>
        <dbReference type="Proteomes" id="UP000192721"/>
    </source>
</evidence>